<reference evidence="1 2" key="1">
    <citation type="journal article" date="2003" name="Int. J. Syst. Evol. Microbiol.">
        <title>Halobacillus salinus sp. nov., isolated from a salt lake on the coast of the East Sea in Korea.</title>
        <authorList>
            <person name="Yoon J.H."/>
            <person name="Kang K.H."/>
            <person name="Park Y.H."/>
        </authorList>
    </citation>
    <scope>NUCLEOTIDE SEQUENCE [LARGE SCALE GENOMIC DNA]</scope>
    <source>
        <strain evidence="1 2">HSL-3</strain>
    </source>
</reference>
<dbReference type="InterPro" id="IPR029068">
    <property type="entry name" value="Glyas_Bleomycin-R_OHBP_Dase"/>
</dbReference>
<protein>
    <recommendedName>
        <fullName evidence="3">VOC domain-containing protein</fullName>
    </recommendedName>
</protein>
<evidence type="ECO:0008006" key="3">
    <source>
        <dbReference type="Google" id="ProtNLM"/>
    </source>
</evidence>
<accession>A0A4Z0GZD3</accession>
<keyword evidence="2" id="KW-1185">Reference proteome</keyword>
<organism evidence="1 2">
    <name type="scientific">Halobacillus salinus</name>
    <dbReference type="NCBI Taxonomy" id="192814"/>
    <lineage>
        <taxon>Bacteria</taxon>
        <taxon>Bacillati</taxon>
        <taxon>Bacillota</taxon>
        <taxon>Bacilli</taxon>
        <taxon>Bacillales</taxon>
        <taxon>Bacillaceae</taxon>
        <taxon>Halobacillus</taxon>
    </lineage>
</organism>
<dbReference type="Proteomes" id="UP000297982">
    <property type="component" value="Unassembled WGS sequence"/>
</dbReference>
<name>A0A4Z0GZD3_9BACI</name>
<dbReference type="STRING" id="192814.GCA_900166575_00440"/>
<evidence type="ECO:0000313" key="2">
    <source>
        <dbReference type="Proteomes" id="UP000297982"/>
    </source>
</evidence>
<sequence>MKLFHYHWWTELVEQMEDFYREQGFETVLRVGRHEGEMQTFNPPLEWDDFRNKGISFQIIEMVKGQTNITFGYGKADRFDHIGLLVGEDEYERIIDKAKDLNLKINEGERRTFVSTPWKFRIELQRRQGVVHDKGTLVNAMDIGLPFQDGKPRIIADLLDLDLYSESNSEVRIGNEEWKLHFIDEESTRLRSVHFSQDDLHTVDPVGTTLSTV</sequence>
<comment type="caution">
    <text evidence="1">The sequence shown here is derived from an EMBL/GenBank/DDBJ whole genome shotgun (WGS) entry which is preliminary data.</text>
</comment>
<proteinExistence type="predicted"/>
<dbReference type="AlphaFoldDB" id="A0A4Z0GZD3"/>
<dbReference type="RefSeq" id="WP_135326313.1">
    <property type="nucleotide sequence ID" value="NZ_SRJC01000001.1"/>
</dbReference>
<gene>
    <name evidence="1" type="ORF">E4663_00830</name>
</gene>
<dbReference type="SUPFAM" id="SSF54593">
    <property type="entry name" value="Glyoxalase/Bleomycin resistance protein/Dihydroxybiphenyl dioxygenase"/>
    <property type="match status" value="1"/>
</dbReference>
<dbReference type="EMBL" id="SRJC01000001">
    <property type="protein sequence ID" value="TGB03582.1"/>
    <property type="molecule type" value="Genomic_DNA"/>
</dbReference>
<evidence type="ECO:0000313" key="1">
    <source>
        <dbReference type="EMBL" id="TGB03582.1"/>
    </source>
</evidence>
<dbReference type="Gene3D" id="3.10.180.10">
    <property type="entry name" value="2,3-Dihydroxybiphenyl 1,2-Dioxygenase, domain 1"/>
    <property type="match status" value="1"/>
</dbReference>